<dbReference type="InterPro" id="IPR036683">
    <property type="entry name" value="CO_DH_flav_C_dom_sf"/>
</dbReference>
<dbReference type="InterPro" id="IPR016167">
    <property type="entry name" value="FAD-bd_PCMH_sub1"/>
</dbReference>
<name>A0A9X2M4F7_STRMQ</name>
<organism evidence="5 6">
    <name type="scientific">Streptomyces malaysiensis subsp. samsunensis</name>
    <dbReference type="NCBI Taxonomy" id="459658"/>
    <lineage>
        <taxon>Bacteria</taxon>
        <taxon>Bacillati</taxon>
        <taxon>Actinomycetota</taxon>
        <taxon>Actinomycetes</taxon>
        <taxon>Kitasatosporales</taxon>
        <taxon>Streptomycetaceae</taxon>
        <taxon>Streptomyces</taxon>
        <taxon>Streptomyces violaceusniger group</taxon>
    </lineage>
</organism>
<evidence type="ECO:0000313" key="6">
    <source>
        <dbReference type="Proteomes" id="UP001142400"/>
    </source>
</evidence>
<dbReference type="InterPro" id="IPR002346">
    <property type="entry name" value="Mopterin_DH_FAD-bd"/>
</dbReference>
<dbReference type="Gene3D" id="3.30.43.10">
    <property type="entry name" value="Uridine Diphospho-n-acetylenolpyruvylglucosamine Reductase, domain 2"/>
    <property type="match status" value="1"/>
</dbReference>
<evidence type="ECO:0000259" key="4">
    <source>
        <dbReference type="PROSITE" id="PS51387"/>
    </source>
</evidence>
<evidence type="ECO:0000256" key="2">
    <source>
        <dbReference type="ARBA" id="ARBA00022827"/>
    </source>
</evidence>
<dbReference type="InterPro" id="IPR016169">
    <property type="entry name" value="FAD-bd_PCMH_sub2"/>
</dbReference>
<dbReference type="PROSITE" id="PS51387">
    <property type="entry name" value="FAD_PCMH"/>
    <property type="match status" value="1"/>
</dbReference>
<dbReference type="InterPro" id="IPR051312">
    <property type="entry name" value="Diverse_Substr_Oxidored"/>
</dbReference>
<reference evidence="5" key="1">
    <citation type="submission" date="2022-06" db="EMBL/GenBank/DDBJ databases">
        <title>WGS of actinobacteria.</title>
        <authorList>
            <person name="Thawai C."/>
        </authorList>
    </citation>
    <scope>NUCLEOTIDE SEQUENCE</scope>
    <source>
        <strain evidence="5">DSM 42010</strain>
    </source>
</reference>
<evidence type="ECO:0000313" key="5">
    <source>
        <dbReference type="EMBL" id="MCQ8836300.1"/>
    </source>
</evidence>
<dbReference type="GO" id="GO:0071949">
    <property type="term" value="F:FAD binding"/>
    <property type="evidence" value="ECO:0007669"/>
    <property type="project" value="InterPro"/>
</dbReference>
<gene>
    <name evidence="5" type="ORF">NQU54_46725</name>
</gene>
<evidence type="ECO:0000256" key="1">
    <source>
        <dbReference type="ARBA" id="ARBA00022630"/>
    </source>
</evidence>
<dbReference type="InterPro" id="IPR016166">
    <property type="entry name" value="FAD-bd_PCMH"/>
</dbReference>
<dbReference type="GO" id="GO:0016491">
    <property type="term" value="F:oxidoreductase activity"/>
    <property type="evidence" value="ECO:0007669"/>
    <property type="project" value="UniProtKB-KW"/>
</dbReference>
<accession>A0A9X2M4F7</accession>
<keyword evidence="3" id="KW-0560">Oxidoreductase</keyword>
<dbReference type="Proteomes" id="UP001142400">
    <property type="component" value="Unassembled WGS sequence"/>
</dbReference>
<dbReference type="InterPro" id="IPR005107">
    <property type="entry name" value="CO_DH_flav_C"/>
</dbReference>
<dbReference type="Gene3D" id="3.30.465.10">
    <property type="match status" value="1"/>
</dbReference>
<dbReference type="Gene3D" id="3.30.390.50">
    <property type="entry name" value="CO dehydrogenase flavoprotein, C-terminal domain"/>
    <property type="match status" value="1"/>
</dbReference>
<keyword evidence="2" id="KW-0274">FAD</keyword>
<dbReference type="PANTHER" id="PTHR42659:SF2">
    <property type="entry name" value="XANTHINE DEHYDROGENASE SUBUNIT C-RELATED"/>
    <property type="match status" value="1"/>
</dbReference>
<feature type="domain" description="FAD-binding PCMH-type" evidence="4">
    <location>
        <begin position="1"/>
        <end position="177"/>
    </location>
</feature>
<dbReference type="Pfam" id="PF00941">
    <property type="entry name" value="FAD_binding_5"/>
    <property type="match status" value="1"/>
</dbReference>
<dbReference type="SUPFAM" id="SSF56176">
    <property type="entry name" value="FAD-binding/transporter-associated domain-like"/>
    <property type="match status" value="1"/>
</dbReference>
<dbReference type="RefSeq" id="WP_257636354.1">
    <property type="nucleotide sequence ID" value="NZ_JANIIC010000121.1"/>
</dbReference>
<sequence length="270" mass="28586">MNTVSYAAPTTLDALVRMLAERGDDVTLVAGGMSVMPLLNRGIGRRDRLVTLNRVVGLDTIEADEDEDDLVIGATVTHARLAADERVHRHCRVLADAAGGIGDPQVRNRGTLGGALAYANPGADELTALTALTATVVLDSSQGTRRVPVAEFLLGAQRTARRPDEVVTAVRVPRAPAAGFARLGRVQGAPPTITAAAVRQGERLRVAVGGVASRPVTLTCVPHALEAEIRAAALHAPDPIVDDPFNPPDYRRAMAVVMTRRASRLALDRR</sequence>
<dbReference type="SMART" id="SM01092">
    <property type="entry name" value="CO_deh_flav_C"/>
    <property type="match status" value="1"/>
</dbReference>
<dbReference type="EMBL" id="JANIIC010000121">
    <property type="protein sequence ID" value="MCQ8836300.1"/>
    <property type="molecule type" value="Genomic_DNA"/>
</dbReference>
<evidence type="ECO:0000256" key="3">
    <source>
        <dbReference type="ARBA" id="ARBA00023002"/>
    </source>
</evidence>
<dbReference type="SUPFAM" id="SSF55447">
    <property type="entry name" value="CO dehydrogenase flavoprotein C-terminal domain-like"/>
    <property type="match status" value="1"/>
</dbReference>
<keyword evidence="1" id="KW-0285">Flavoprotein</keyword>
<proteinExistence type="predicted"/>
<protein>
    <submittedName>
        <fullName evidence="5">FAD binding domain-containing protein</fullName>
    </submittedName>
</protein>
<comment type="caution">
    <text evidence="5">The sequence shown here is derived from an EMBL/GenBank/DDBJ whole genome shotgun (WGS) entry which is preliminary data.</text>
</comment>
<dbReference type="AlphaFoldDB" id="A0A9X2M4F7"/>
<dbReference type="PANTHER" id="PTHR42659">
    <property type="entry name" value="XANTHINE DEHYDROGENASE SUBUNIT C-RELATED"/>
    <property type="match status" value="1"/>
</dbReference>
<dbReference type="InterPro" id="IPR036318">
    <property type="entry name" value="FAD-bd_PCMH-like_sf"/>
</dbReference>
<keyword evidence="6" id="KW-1185">Reference proteome</keyword>